<proteinExistence type="predicted"/>
<name>A0A3Q9CKS4_9ENTR</name>
<protein>
    <submittedName>
        <fullName evidence="2">YGGT family protein</fullName>
    </submittedName>
</protein>
<feature type="transmembrane region" description="Helical" evidence="1">
    <location>
        <begin position="61"/>
        <end position="83"/>
    </location>
</feature>
<feature type="transmembrane region" description="Helical" evidence="1">
    <location>
        <begin position="92"/>
        <end position="112"/>
    </location>
</feature>
<dbReference type="Pfam" id="PF02325">
    <property type="entry name" value="CCB3_YggT"/>
    <property type="match status" value="1"/>
</dbReference>
<dbReference type="EMBL" id="CP026513">
    <property type="protein sequence ID" value="AZP36265.1"/>
    <property type="molecule type" value="Genomic_DNA"/>
</dbReference>
<dbReference type="Proteomes" id="UP000274458">
    <property type="component" value="Chromosome"/>
</dbReference>
<evidence type="ECO:0000256" key="1">
    <source>
        <dbReference type="SAM" id="Phobius"/>
    </source>
</evidence>
<gene>
    <name evidence="2" type="ORF">C3B56_00156</name>
</gene>
<keyword evidence="3" id="KW-1185">Reference proteome</keyword>
<organism evidence="2 3">
    <name type="scientific">Candidatus Annandia adelgestsuga</name>
    <dbReference type="NCBI Taxonomy" id="1302411"/>
    <lineage>
        <taxon>Bacteria</taxon>
        <taxon>Pseudomonadati</taxon>
        <taxon>Pseudomonadota</taxon>
        <taxon>Gammaproteobacteria</taxon>
        <taxon>Enterobacterales</taxon>
        <taxon>Enterobacteriaceae</taxon>
        <taxon>Candidatus Annandia</taxon>
    </lineage>
</organism>
<feature type="transmembrane region" description="Helical" evidence="1">
    <location>
        <begin position="157"/>
        <end position="183"/>
    </location>
</feature>
<keyword evidence="1" id="KW-1133">Transmembrane helix</keyword>
<reference evidence="2 3" key="1">
    <citation type="journal article" date="2018" name="Genome Biol. Evol.">
        <title>Partnering With a Pest: Genomes of Hemlock Woolly Adelgid Symbionts Reveal Atypical Nutritional Provisioning Patterns in Dual-Obligate Bacteria.</title>
        <authorList>
            <person name="Weglarz K.M."/>
            <person name="Havill N.P."/>
            <person name="Burke G.R."/>
            <person name="von Dohlen C.D."/>
        </authorList>
    </citation>
    <scope>NUCLEOTIDE SEQUENCE [LARGE SCALE GENOMIC DNA]</scope>
    <source>
        <strain evidence="2">ENA</strain>
    </source>
</reference>
<sequence length="184" mass="22089">MIFSMFISRDIIDIYAMLLFMRLWIEWALSDVCNPMSIIIINSTKITIFPLISIITNSYFLYILILLEMYILLIFKYCFLYFLKIRLMKFEYIYLIMGIFSLIKSYGYIIFWNVTIRSFISWVNRKVNVMEYFFIELTEPIMKVCRHLVPKIGNIDISAMVIVLVLYFLNFIGASIFPNVWYLL</sequence>
<accession>A0A3Q9CKS4</accession>
<evidence type="ECO:0000313" key="3">
    <source>
        <dbReference type="Proteomes" id="UP000274458"/>
    </source>
</evidence>
<keyword evidence="1" id="KW-0472">Membrane</keyword>
<dbReference type="OrthoDB" id="9806665at2"/>
<dbReference type="KEGG" id="aade:C3B56_00156"/>
<keyword evidence="1" id="KW-0812">Transmembrane</keyword>
<dbReference type="RefSeq" id="WP_126071531.1">
    <property type="nucleotide sequence ID" value="NZ_CP026513.1"/>
</dbReference>
<dbReference type="GO" id="GO:0016020">
    <property type="term" value="C:membrane"/>
    <property type="evidence" value="ECO:0007669"/>
    <property type="project" value="InterPro"/>
</dbReference>
<evidence type="ECO:0000313" key="2">
    <source>
        <dbReference type="EMBL" id="AZP36265.1"/>
    </source>
</evidence>
<dbReference type="AlphaFoldDB" id="A0A3Q9CKS4"/>
<dbReference type="InterPro" id="IPR003425">
    <property type="entry name" value="CCB3/YggT"/>
</dbReference>